<dbReference type="PROSITE" id="PS51007">
    <property type="entry name" value="CYTC"/>
    <property type="match status" value="1"/>
</dbReference>
<evidence type="ECO:0000259" key="5">
    <source>
        <dbReference type="PROSITE" id="PS51007"/>
    </source>
</evidence>
<dbReference type="Gene3D" id="1.10.760.10">
    <property type="entry name" value="Cytochrome c-like domain"/>
    <property type="match status" value="1"/>
</dbReference>
<dbReference type="RefSeq" id="WP_379942776.1">
    <property type="nucleotide sequence ID" value="NZ_JBHTIB010000012.1"/>
</dbReference>
<evidence type="ECO:0000313" key="7">
    <source>
        <dbReference type="Proteomes" id="UP001597011"/>
    </source>
</evidence>
<dbReference type="InterPro" id="IPR036909">
    <property type="entry name" value="Cyt_c-like_dom_sf"/>
</dbReference>
<name>A0ABW3BV74_9FLAO</name>
<dbReference type="EMBL" id="JBHTIB010000012">
    <property type="protein sequence ID" value="MFD0836603.1"/>
    <property type="molecule type" value="Genomic_DNA"/>
</dbReference>
<comment type="caution">
    <text evidence="6">The sequence shown here is derived from an EMBL/GenBank/DDBJ whole genome shotgun (WGS) entry which is preliminary data.</text>
</comment>
<evidence type="ECO:0000256" key="3">
    <source>
        <dbReference type="ARBA" id="ARBA00023004"/>
    </source>
</evidence>
<keyword evidence="1 4" id="KW-0349">Heme</keyword>
<dbReference type="Proteomes" id="UP001597011">
    <property type="component" value="Unassembled WGS sequence"/>
</dbReference>
<dbReference type="InterPro" id="IPR009056">
    <property type="entry name" value="Cyt_c-like_dom"/>
</dbReference>
<keyword evidence="3 4" id="KW-0408">Iron</keyword>
<evidence type="ECO:0000313" key="6">
    <source>
        <dbReference type="EMBL" id="MFD0836603.1"/>
    </source>
</evidence>
<evidence type="ECO:0000256" key="1">
    <source>
        <dbReference type="ARBA" id="ARBA00022617"/>
    </source>
</evidence>
<reference evidence="7" key="1">
    <citation type="journal article" date="2019" name="Int. J. Syst. Evol. Microbiol.">
        <title>The Global Catalogue of Microorganisms (GCM) 10K type strain sequencing project: providing services to taxonomists for standard genome sequencing and annotation.</title>
        <authorList>
            <consortium name="The Broad Institute Genomics Platform"/>
            <consortium name="The Broad Institute Genome Sequencing Center for Infectious Disease"/>
            <person name="Wu L."/>
            <person name="Ma J."/>
        </authorList>
    </citation>
    <scope>NUCLEOTIDE SEQUENCE [LARGE SCALE GENOMIC DNA]</scope>
    <source>
        <strain evidence="7">CCUG 60529</strain>
    </source>
</reference>
<protein>
    <recommendedName>
        <fullName evidence="5">Cytochrome c domain-containing protein</fullName>
    </recommendedName>
</protein>
<proteinExistence type="predicted"/>
<sequence length="157" mass="18484">MKNFLLLLLCILLFAGCKNSEKDNYKASLDFYGNTSKEEHPGKKLMEMYCYACHDAKTPEEKRLAPPMIAVKTRYVFNNTTKDEFINDVQNWIKNPNEKDARMFGAVRRFGVMTKLPYPEKDVKLIADYIFDNEIEEPEWFQEHRNQNMGKGRRGMQ</sequence>
<evidence type="ECO:0000256" key="2">
    <source>
        <dbReference type="ARBA" id="ARBA00022723"/>
    </source>
</evidence>
<dbReference type="SUPFAM" id="SSF46626">
    <property type="entry name" value="Cytochrome c"/>
    <property type="match status" value="1"/>
</dbReference>
<dbReference type="PROSITE" id="PS51257">
    <property type="entry name" value="PROKAR_LIPOPROTEIN"/>
    <property type="match status" value="1"/>
</dbReference>
<gene>
    <name evidence="6" type="ORF">ACFQ0I_12560</name>
</gene>
<keyword evidence="7" id="KW-1185">Reference proteome</keyword>
<organism evidence="6 7">
    <name type="scientific">Mariniflexile aquimaris</name>
    <dbReference type="NCBI Taxonomy" id="881009"/>
    <lineage>
        <taxon>Bacteria</taxon>
        <taxon>Pseudomonadati</taxon>
        <taxon>Bacteroidota</taxon>
        <taxon>Flavobacteriia</taxon>
        <taxon>Flavobacteriales</taxon>
        <taxon>Flavobacteriaceae</taxon>
        <taxon>Mariniflexile</taxon>
    </lineage>
</organism>
<accession>A0ABW3BV74</accession>
<evidence type="ECO:0000256" key="4">
    <source>
        <dbReference type="PROSITE-ProRule" id="PRU00433"/>
    </source>
</evidence>
<keyword evidence="2 4" id="KW-0479">Metal-binding</keyword>
<feature type="domain" description="Cytochrome c" evidence="5">
    <location>
        <begin position="37"/>
        <end position="134"/>
    </location>
</feature>